<dbReference type="EMBL" id="VIWU01000001">
    <property type="protein sequence ID" value="TWF78915.1"/>
    <property type="molecule type" value="Genomic_DNA"/>
</dbReference>
<dbReference type="GO" id="GO:0046872">
    <property type="term" value="F:metal ion binding"/>
    <property type="evidence" value="ECO:0007669"/>
    <property type="project" value="InterPro"/>
</dbReference>
<gene>
    <name evidence="2" type="ORF">FHX44_114839</name>
</gene>
<dbReference type="InterPro" id="IPR034660">
    <property type="entry name" value="DinB/YfiT-like"/>
</dbReference>
<dbReference type="Proteomes" id="UP000321261">
    <property type="component" value="Unassembled WGS sequence"/>
</dbReference>
<evidence type="ECO:0000259" key="1">
    <source>
        <dbReference type="Pfam" id="PF11716"/>
    </source>
</evidence>
<dbReference type="InterPro" id="IPR024344">
    <property type="entry name" value="MDMPI_metal-binding"/>
</dbReference>
<sequence>MTTTRTRSAAPPRRSALDRDTAMRLAATEYGRYLEQLRSLDAAEWTRPTDCPAWDDVRAMAGHCLGMAQFAASLKVMARQNVTATRHGGVFIDALTGLQVQENAGLSTEELLARYAEVAPRAVRGRRRRCAVMGAAPMPGTQAIGGVPERWTFGYLFATILTRDTWMHRVDTARATGRDLVLTPEHDGAIVADVVAEWAGRHGQPYALTLTGPAGGRWSSGNGPELESDAIEFCRVLSGRGHGEGLLGVEVPF</sequence>
<dbReference type="NCBIfam" id="TIGR03083">
    <property type="entry name" value="maleylpyruvate isomerase family mycothiol-dependent enzyme"/>
    <property type="match status" value="1"/>
</dbReference>
<organism evidence="2 3">
    <name type="scientific">Pseudonocardia hierapolitana</name>
    <dbReference type="NCBI Taxonomy" id="1128676"/>
    <lineage>
        <taxon>Bacteria</taxon>
        <taxon>Bacillati</taxon>
        <taxon>Actinomycetota</taxon>
        <taxon>Actinomycetes</taxon>
        <taxon>Pseudonocardiales</taxon>
        <taxon>Pseudonocardiaceae</taxon>
        <taxon>Pseudonocardia</taxon>
    </lineage>
</organism>
<dbReference type="SUPFAM" id="SSF109854">
    <property type="entry name" value="DinB/YfiT-like putative metalloenzymes"/>
    <property type="match status" value="1"/>
</dbReference>
<accession>A0A561SVN8</accession>
<dbReference type="InterPro" id="IPR017517">
    <property type="entry name" value="Maleyloyr_isom"/>
</dbReference>
<evidence type="ECO:0000313" key="3">
    <source>
        <dbReference type="Proteomes" id="UP000321261"/>
    </source>
</evidence>
<keyword evidence="3" id="KW-1185">Reference proteome</keyword>
<reference evidence="2 3" key="1">
    <citation type="submission" date="2019-06" db="EMBL/GenBank/DDBJ databases">
        <title>Sequencing the genomes of 1000 actinobacteria strains.</title>
        <authorList>
            <person name="Klenk H.-P."/>
        </authorList>
    </citation>
    <scope>NUCLEOTIDE SEQUENCE [LARGE SCALE GENOMIC DNA]</scope>
    <source>
        <strain evidence="2 3">DSM 45671</strain>
    </source>
</reference>
<comment type="caution">
    <text evidence="2">The sequence shown here is derived from an EMBL/GenBank/DDBJ whole genome shotgun (WGS) entry which is preliminary data.</text>
</comment>
<feature type="domain" description="Mycothiol-dependent maleylpyruvate isomerase metal-binding" evidence="1">
    <location>
        <begin position="32"/>
        <end position="171"/>
    </location>
</feature>
<evidence type="ECO:0000313" key="2">
    <source>
        <dbReference type="EMBL" id="TWF78915.1"/>
    </source>
</evidence>
<dbReference type="Pfam" id="PF11716">
    <property type="entry name" value="MDMPI_N"/>
    <property type="match status" value="1"/>
</dbReference>
<protein>
    <submittedName>
        <fullName evidence="2">Uncharacterized protein (TIGR03083 family)</fullName>
    </submittedName>
</protein>
<dbReference type="Gene3D" id="1.20.120.450">
    <property type="entry name" value="dinb family like domain"/>
    <property type="match status" value="1"/>
</dbReference>
<name>A0A561SVN8_9PSEU</name>
<proteinExistence type="predicted"/>
<dbReference type="AlphaFoldDB" id="A0A561SVN8"/>
<dbReference type="RefSeq" id="WP_212612619.1">
    <property type="nucleotide sequence ID" value="NZ_VIWU01000001.1"/>
</dbReference>